<reference evidence="2" key="1">
    <citation type="submission" date="2020-11" db="EMBL/GenBank/DDBJ databases">
        <authorList>
            <consortium name="DOE Joint Genome Institute"/>
            <person name="Ahrendt S."/>
            <person name="Riley R."/>
            <person name="Andreopoulos W."/>
            <person name="Labutti K."/>
            <person name="Pangilinan J."/>
            <person name="Ruiz-Duenas F.J."/>
            <person name="Barrasa J.M."/>
            <person name="Sanchez-Garcia M."/>
            <person name="Camarero S."/>
            <person name="Miyauchi S."/>
            <person name="Serrano A."/>
            <person name="Linde D."/>
            <person name="Babiker R."/>
            <person name="Drula E."/>
            <person name="Ayuso-Fernandez I."/>
            <person name="Pacheco R."/>
            <person name="Padilla G."/>
            <person name="Ferreira P."/>
            <person name="Barriuso J."/>
            <person name="Kellner H."/>
            <person name="Castanera R."/>
            <person name="Alfaro M."/>
            <person name="Ramirez L."/>
            <person name="Pisabarro A.G."/>
            <person name="Kuo A."/>
            <person name="Tritt A."/>
            <person name="Lipzen A."/>
            <person name="He G."/>
            <person name="Yan M."/>
            <person name="Ng V."/>
            <person name="Cullen D."/>
            <person name="Martin F."/>
            <person name="Rosso M.-N."/>
            <person name="Henrissat B."/>
            <person name="Hibbett D."/>
            <person name="Martinez A.T."/>
            <person name="Grigoriev I.V."/>
        </authorList>
    </citation>
    <scope>NUCLEOTIDE SEQUENCE</scope>
    <source>
        <strain evidence="2">CBS 247.69</strain>
    </source>
</reference>
<keyword evidence="1" id="KW-0472">Membrane</keyword>
<evidence type="ECO:0000313" key="3">
    <source>
        <dbReference type="Proteomes" id="UP000807353"/>
    </source>
</evidence>
<name>A0A9P6CDI1_9AGAR</name>
<comment type="caution">
    <text evidence="2">The sequence shown here is derived from an EMBL/GenBank/DDBJ whole genome shotgun (WGS) entry which is preliminary data.</text>
</comment>
<evidence type="ECO:0000313" key="2">
    <source>
        <dbReference type="EMBL" id="KAF9461767.1"/>
    </source>
</evidence>
<protein>
    <submittedName>
        <fullName evidence="2">Uncharacterized protein</fullName>
    </submittedName>
</protein>
<organism evidence="2 3">
    <name type="scientific">Collybia nuda</name>
    <dbReference type="NCBI Taxonomy" id="64659"/>
    <lineage>
        <taxon>Eukaryota</taxon>
        <taxon>Fungi</taxon>
        <taxon>Dikarya</taxon>
        <taxon>Basidiomycota</taxon>
        <taxon>Agaricomycotina</taxon>
        <taxon>Agaricomycetes</taxon>
        <taxon>Agaricomycetidae</taxon>
        <taxon>Agaricales</taxon>
        <taxon>Tricholomatineae</taxon>
        <taxon>Clitocybaceae</taxon>
        <taxon>Collybia</taxon>
    </lineage>
</organism>
<dbReference type="Proteomes" id="UP000807353">
    <property type="component" value="Unassembled WGS sequence"/>
</dbReference>
<keyword evidence="1" id="KW-0812">Transmembrane</keyword>
<sequence>MVTIDSTQIIDYLWIGQVGLFHYMVATSALISIETRRLSKIMNEALTTMTTLQFCDLRHSNLSAIVASVVHLHCISLRKIVVTCLKKSSHGNVI</sequence>
<accession>A0A9P6CDI1</accession>
<keyword evidence="3" id="KW-1185">Reference proteome</keyword>
<gene>
    <name evidence="2" type="ORF">BDZ94DRAFT_793496</name>
</gene>
<feature type="transmembrane region" description="Helical" evidence="1">
    <location>
        <begin position="12"/>
        <end position="33"/>
    </location>
</feature>
<evidence type="ECO:0000256" key="1">
    <source>
        <dbReference type="SAM" id="Phobius"/>
    </source>
</evidence>
<keyword evidence="1" id="KW-1133">Transmembrane helix</keyword>
<proteinExistence type="predicted"/>
<dbReference type="EMBL" id="MU150279">
    <property type="protein sequence ID" value="KAF9461767.1"/>
    <property type="molecule type" value="Genomic_DNA"/>
</dbReference>
<dbReference type="AlphaFoldDB" id="A0A9P6CDI1"/>